<keyword evidence="1" id="KW-1133">Transmembrane helix</keyword>
<reference evidence="3" key="2">
    <citation type="submission" date="2020-10" db="UniProtKB">
        <authorList>
            <consortium name="WormBaseParasite"/>
        </authorList>
    </citation>
    <scope>IDENTIFICATION</scope>
</reference>
<reference evidence="2" key="1">
    <citation type="journal article" date="2013" name="Genetics">
        <title>The draft genome and transcriptome of Panagrellus redivivus are shaped by the harsh demands of a free-living lifestyle.</title>
        <authorList>
            <person name="Srinivasan J."/>
            <person name="Dillman A.R."/>
            <person name="Macchietto M.G."/>
            <person name="Heikkinen L."/>
            <person name="Lakso M."/>
            <person name="Fracchia K.M."/>
            <person name="Antoshechkin I."/>
            <person name="Mortazavi A."/>
            <person name="Wong G."/>
            <person name="Sternberg P.W."/>
        </authorList>
    </citation>
    <scope>NUCLEOTIDE SEQUENCE [LARGE SCALE GENOMIC DNA]</scope>
    <source>
        <strain evidence="2">MT8872</strain>
    </source>
</reference>
<dbReference type="Proteomes" id="UP000492821">
    <property type="component" value="Unassembled WGS sequence"/>
</dbReference>
<evidence type="ECO:0000313" key="3">
    <source>
        <dbReference type="WBParaSite" id="Pan_g3285.t1"/>
    </source>
</evidence>
<keyword evidence="1" id="KW-0812">Transmembrane</keyword>
<organism evidence="2 3">
    <name type="scientific">Panagrellus redivivus</name>
    <name type="common">Microworm</name>
    <dbReference type="NCBI Taxonomy" id="6233"/>
    <lineage>
        <taxon>Eukaryota</taxon>
        <taxon>Metazoa</taxon>
        <taxon>Ecdysozoa</taxon>
        <taxon>Nematoda</taxon>
        <taxon>Chromadorea</taxon>
        <taxon>Rhabditida</taxon>
        <taxon>Tylenchina</taxon>
        <taxon>Panagrolaimomorpha</taxon>
        <taxon>Panagrolaimoidea</taxon>
        <taxon>Panagrolaimidae</taxon>
        <taxon>Panagrellus</taxon>
    </lineage>
</organism>
<evidence type="ECO:0000313" key="2">
    <source>
        <dbReference type="Proteomes" id="UP000492821"/>
    </source>
</evidence>
<accession>A0A7E4VTJ8</accession>
<evidence type="ECO:0000256" key="1">
    <source>
        <dbReference type="SAM" id="Phobius"/>
    </source>
</evidence>
<keyword evidence="2" id="KW-1185">Reference proteome</keyword>
<proteinExistence type="predicted"/>
<dbReference type="WBParaSite" id="Pan_g3285.t1">
    <property type="protein sequence ID" value="Pan_g3285.t1"/>
    <property type="gene ID" value="Pan_g3285"/>
</dbReference>
<name>A0A7E4VTJ8_PANRE</name>
<keyword evidence="1" id="KW-0472">Membrane</keyword>
<dbReference type="AlphaFoldDB" id="A0A7E4VTJ8"/>
<feature type="transmembrane region" description="Helical" evidence="1">
    <location>
        <begin position="211"/>
        <end position="229"/>
    </location>
</feature>
<sequence>MSEDDVASIMIQEKDITVSSDRFCTQITHRIKRSTDDRSEASYEIIDRCIGTKVVNVIAMEDTYKFHDGCLKYISVELANRAKQSNDIIIDDCFDAFTVKTAFTYILSPKSVKIEDLDGGQRYKIIKFAARYGLPPRHMSKLIDRAIYAELVEYAWENENTYLMTLLPKLRISDVQIAEDFKSVDDKITYDFVRKYLEYEYLLNKCRRIKVCFYSLSLSVWSILWYLALKYDDKWW</sequence>
<protein>
    <submittedName>
        <fullName evidence="3">BTB domain-containing protein</fullName>
    </submittedName>
</protein>